<dbReference type="AlphaFoldDB" id="A0A8H6YX07"/>
<organism evidence="1 2">
    <name type="scientific">Mycena sanguinolenta</name>
    <dbReference type="NCBI Taxonomy" id="230812"/>
    <lineage>
        <taxon>Eukaryota</taxon>
        <taxon>Fungi</taxon>
        <taxon>Dikarya</taxon>
        <taxon>Basidiomycota</taxon>
        <taxon>Agaricomycotina</taxon>
        <taxon>Agaricomycetes</taxon>
        <taxon>Agaricomycetidae</taxon>
        <taxon>Agaricales</taxon>
        <taxon>Marasmiineae</taxon>
        <taxon>Mycenaceae</taxon>
        <taxon>Mycena</taxon>
    </lineage>
</organism>
<dbReference type="EMBL" id="JACAZH010000005">
    <property type="protein sequence ID" value="KAF7367988.1"/>
    <property type="molecule type" value="Genomic_DNA"/>
</dbReference>
<dbReference type="OrthoDB" id="3145912at2759"/>
<proteinExistence type="predicted"/>
<gene>
    <name evidence="1" type="ORF">MSAN_00864500</name>
</gene>
<reference evidence="1" key="1">
    <citation type="submission" date="2020-05" db="EMBL/GenBank/DDBJ databases">
        <title>Mycena genomes resolve the evolution of fungal bioluminescence.</title>
        <authorList>
            <person name="Tsai I.J."/>
        </authorList>
    </citation>
    <scope>NUCLEOTIDE SEQUENCE</scope>
    <source>
        <strain evidence="1">160909Yilan</strain>
    </source>
</reference>
<evidence type="ECO:0000313" key="2">
    <source>
        <dbReference type="Proteomes" id="UP000623467"/>
    </source>
</evidence>
<sequence length="294" mass="33788">MSSDSDHDDPKLPPELERKIFEIAALTQPTWIPSLMLVARRVKFWVEPLLYRVVSFRDSVDKLRDLDLPVFTADALEQRSQDCFRHVRHFFLDDANAEETMLERWLLACTGVTNLYAWVTYTPGRLPSISGFTNVQYLTMDVRALCRTAIPLPLFLTVTHLELLAFTDERESVDRVCRNILLIPRLTHIALNLRLHSALSHVALCANTQLRCIVFLSPRAPLGESPLIHDNRFVCIEEDVPYYDDWLNGAVFGEDYWALADAFLAARRAGTINRSQYRIVNQGNLEFVEPVRND</sequence>
<evidence type="ECO:0000313" key="1">
    <source>
        <dbReference type="EMBL" id="KAF7367988.1"/>
    </source>
</evidence>
<protein>
    <submittedName>
        <fullName evidence="1">Uncharacterized protein</fullName>
    </submittedName>
</protein>
<keyword evidence="2" id="KW-1185">Reference proteome</keyword>
<name>A0A8H6YX07_9AGAR</name>
<dbReference type="SUPFAM" id="SSF52058">
    <property type="entry name" value="L domain-like"/>
    <property type="match status" value="1"/>
</dbReference>
<accession>A0A8H6YX07</accession>
<dbReference type="Proteomes" id="UP000623467">
    <property type="component" value="Unassembled WGS sequence"/>
</dbReference>
<comment type="caution">
    <text evidence="1">The sequence shown here is derived from an EMBL/GenBank/DDBJ whole genome shotgun (WGS) entry which is preliminary data.</text>
</comment>